<dbReference type="InterPro" id="IPR010266">
    <property type="entry name" value="NnrS"/>
</dbReference>
<comment type="caution">
    <text evidence="2">The sequence shown here is derived from an EMBL/GenBank/DDBJ whole genome shotgun (WGS) entry which is preliminary data.</text>
</comment>
<reference evidence="2 3" key="1">
    <citation type="submission" date="2019-12" db="EMBL/GenBank/DDBJ databases">
        <title>Comparative genomics gives insights into the taxonomy of the Azoarcus-Aromatoleum group and reveals separate origins of nif in the plant-associated Azoarcus and non-plant-associated Aromatoleum sub-groups.</title>
        <authorList>
            <person name="Lafos M."/>
            <person name="Maluk M."/>
            <person name="Batista M."/>
            <person name="Junghare M."/>
            <person name="Carmona M."/>
            <person name="Faoro H."/>
            <person name="Cruz L.M."/>
            <person name="Battistoni F."/>
            <person name="De Souza E."/>
            <person name="Pedrosa F."/>
            <person name="Chen W.-M."/>
            <person name="Poole P.S."/>
            <person name="Dixon R.A."/>
            <person name="James E.K."/>
        </authorList>
    </citation>
    <scope>NUCLEOTIDE SEQUENCE [LARGE SCALE GENOMIC DNA]</scope>
    <source>
        <strain evidence="2 3">22Lin</strain>
    </source>
</reference>
<feature type="transmembrane region" description="Helical" evidence="1">
    <location>
        <begin position="242"/>
        <end position="261"/>
    </location>
</feature>
<keyword evidence="1" id="KW-0812">Transmembrane</keyword>
<evidence type="ECO:0000313" key="2">
    <source>
        <dbReference type="EMBL" id="NMG73505.1"/>
    </source>
</evidence>
<name>A0ABX1Q7I4_9RHOO</name>
<feature type="transmembrane region" description="Helical" evidence="1">
    <location>
        <begin position="96"/>
        <end position="115"/>
    </location>
</feature>
<feature type="transmembrane region" description="Helical" evidence="1">
    <location>
        <begin position="367"/>
        <end position="391"/>
    </location>
</feature>
<proteinExistence type="predicted"/>
<dbReference type="EMBL" id="WTVQ01000002">
    <property type="protein sequence ID" value="NMG73505.1"/>
    <property type="molecule type" value="Genomic_DNA"/>
</dbReference>
<dbReference type="Pfam" id="PF05940">
    <property type="entry name" value="NnrS"/>
    <property type="match status" value="1"/>
</dbReference>
<dbReference type="Proteomes" id="UP000648984">
    <property type="component" value="Unassembled WGS sequence"/>
</dbReference>
<sequence length="399" mass="42045">MVAVIRIEEPFKRPSGPQRPGWKAFLSMAFRPFYLLAAIQGAVAILFWAFGFGGTSALPAYLWHGHEMIWGYAGAVIVGFLLTAAATWTGQAPLRGLPLAALVALWLGARVMLLATPDSNLWGGMLSVLFFVAAAICLAVPVVRSRNRRNYGVPPLLLAFGAGNLAFHLAAAGIIDLDPRHMLHVGLLIVATVIFFMGLRVIAFFTSRALNIPQVTNAPSIGVIAIGAPLLMALTVAVGGPVILTAALGLIGGFANLRQLVRWWHPQVLQRPLLWVLFAGYLCAALGVGLYGVAALAAPALTSAALHSIAVGGIGLLTLGMMSRTALGHTGRPLELPSPMPIAYGCLLAATVLRLAAALAIPYAPLVLIASALCFAAGFGLFVFRFGPWLIRPRADGRS</sequence>
<feature type="transmembrane region" description="Helical" evidence="1">
    <location>
        <begin position="215"/>
        <end position="236"/>
    </location>
</feature>
<dbReference type="RefSeq" id="WP_169258654.1">
    <property type="nucleotide sequence ID" value="NZ_WTVQ01000002.1"/>
</dbReference>
<keyword evidence="1" id="KW-1133">Transmembrane helix</keyword>
<feature type="transmembrane region" description="Helical" evidence="1">
    <location>
        <begin position="155"/>
        <end position="175"/>
    </location>
</feature>
<evidence type="ECO:0000256" key="1">
    <source>
        <dbReference type="SAM" id="Phobius"/>
    </source>
</evidence>
<evidence type="ECO:0000313" key="3">
    <source>
        <dbReference type="Proteomes" id="UP000648984"/>
    </source>
</evidence>
<feature type="transmembrane region" description="Helical" evidence="1">
    <location>
        <begin position="121"/>
        <end position="143"/>
    </location>
</feature>
<protein>
    <submittedName>
        <fullName evidence="2">NnrS protein</fullName>
    </submittedName>
</protein>
<accession>A0ABX1Q7I4</accession>
<gene>
    <name evidence="2" type="ORF">GPA25_01915</name>
</gene>
<feature type="transmembrane region" description="Helical" evidence="1">
    <location>
        <begin position="273"/>
        <end position="298"/>
    </location>
</feature>
<organism evidence="2 3">
    <name type="scientific">Aromatoleum diolicum</name>
    <dbReference type="NCBI Taxonomy" id="75796"/>
    <lineage>
        <taxon>Bacteria</taxon>
        <taxon>Pseudomonadati</taxon>
        <taxon>Pseudomonadota</taxon>
        <taxon>Betaproteobacteria</taxon>
        <taxon>Rhodocyclales</taxon>
        <taxon>Rhodocyclaceae</taxon>
        <taxon>Aromatoleum</taxon>
    </lineage>
</organism>
<feature type="transmembrane region" description="Helical" evidence="1">
    <location>
        <begin position="33"/>
        <end position="63"/>
    </location>
</feature>
<feature type="transmembrane region" description="Helical" evidence="1">
    <location>
        <begin position="342"/>
        <end position="361"/>
    </location>
</feature>
<feature type="transmembrane region" description="Helical" evidence="1">
    <location>
        <begin position="69"/>
        <end position="89"/>
    </location>
</feature>
<feature type="transmembrane region" description="Helical" evidence="1">
    <location>
        <begin position="181"/>
        <end position="203"/>
    </location>
</feature>
<feature type="transmembrane region" description="Helical" evidence="1">
    <location>
        <begin position="304"/>
        <end position="322"/>
    </location>
</feature>
<keyword evidence="3" id="KW-1185">Reference proteome</keyword>
<keyword evidence="1" id="KW-0472">Membrane</keyword>